<gene>
    <name evidence="2" type="ORF">PGLA1383_LOCUS21876</name>
</gene>
<evidence type="ECO:0000313" key="2">
    <source>
        <dbReference type="EMBL" id="CAE8603668.1"/>
    </source>
</evidence>
<feature type="compositionally biased region" description="Low complexity" evidence="1">
    <location>
        <begin position="152"/>
        <end position="171"/>
    </location>
</feature>
<protein>
    <submittedName>
        <fullName evidence="2">Uncharacterized protein</fullName>
    </submittedName>
</protein>
<sequence length="171" mass="18555">MKQFPSAASQGGQQSDMPTVRVYGPPFQCIPPPQKHHNISTGFVMDRFFEKAKAEPVPPAPPAWKCATGKGYRTVLGQATGQMPQMPAMVLAPGQSGGSPAGAAAPEGMAMVPLDLLQRGFMQQPRQQQQQQQQSPQMQQQPQMCAGGANDQMMQMAMSQQMQWQQGQQGQ</sequence>
<name>A0A813F0Q5_POLGL</name>
<feature type="compositionally biased region" description="Low complexity" evidence="1">
    <location>
        <begin position="122"/>
        <end position="144"/>
    </location>
</feature>
<evidence type="ECO:0000313" key="3">
    <source>
        <dbReference type="Proteomes" id="UP000654075"/>
    </source>
</evidence>
<proteinExistence type="predicted"/>
<reference evidence="2" key="1">
    <citation type="submission" date="2021-02" db="EMBL/GenBank/DDBJ databases">
        <authorList>
            <person name="Dougan E. K."/>
            <person name="Rhodes N."/>
            <person name="Thang M."/>
            <person name="Chan C."/>
        </authorList>
    </citation>
    <scope>NUCLEOTIDE SEQUENCE</scope>
</reference>
<dbReference type="Proteomes" id="UP000654075">
    <property type="component" value="Unassembled WGS sequence"/>
</dbReference>
<feature type="non-terminal residue" evidence="2">
    <location>
        <position position="171"/>
    </location>
</feature>
<organism evidence="2 3">
    <name type="scientific">Polarella glacialis</name>
    <name type="common">Dinoflagellate</name>
    <dbReference type="NCBI Taxonomy" id="89957"/>
    <lineage>
        <taxon>Eukaryota</taxon>
        <taxon>Sar</taxon>
        <taxon>Alveolata</taxon>
        <taxon>Dinophyceae</taxon>
        <taxon>Suessiales</taxon>
        <taxon>Suessiaceae</taxon>
        <taxon>Polarella</taxon>
    </lineage>
</organism>
<evidence type="ECO:0000256" key="1">
    <source>
        <dbReference type="SAM" id="MobiDB-lite"/>
    </source>
</evidence>
<comment type="caution">
    <text evidence="2">The sequence shown here is derived from an EMBL/GenBank/DDBJ whole genome shotgun (WGS) entry which is preliminary data.</text>
</comment>
<feature type="region of interest" description="Disordered" evidence="1">
    <location>
        <begin position="122"/>
        <end position="171"/>
    </location>
</feature>
<accession>A0A813F0Q5</accession>
<dbReference type="AlphaFoldDB" id="A0A813F0Q5"/>
<keyword evidence="3" id="KW-1185">Reference proteome</keyword>
<dbReference type="EMBL" id="CAJNNV010015620">
    <property type="protein sequence ID" value="CAE8603668.1"/>
    <property type="molecule type" value="Genomic_DNA"/>
</dbReference>